<evidence type="ECO:0000259" key="8">
    <source>
        <dbReference type="Pfam" id="PF00005"/>
    </source>
</evidence>
<dbReference type="CDD" id="cd03225">
    <property type="entry name" value="ABC_cobalt_CbiO_domain1"/>
    <property type="match status" value="1"/>
</dbReference>
<accession>K1SI37</accession>
<evidence type="ECO:0000256" key="3">
    <source>
        <dbReference type="ARBA" id="ARBA00022475"/>
    </source>
</evidence>
<feature type="domain" description="ABC transporter" evidence="8">
    <location>
        <begin position="21"/>
        <end position="170"/>
    </location>
</feature>
<evidence type="ECO:0000256" key="2">
    <source>
        <dbReference type="ARBA" id="ARBA00022448"/>
    </source>
</evidence>
<dbReference type="GO" id="GO:0043190">
    <property type="term" value="C:ATP-binding cassette (ABC) transporter complex"/>
    <property type="evidence" value="ECO:0007669"/>
    <property type="project" value="TreeGrafter"/>
</dbReference>
<name>K1SI37_9ZZZZ</name>
<evidence type="ECO:0000256" key="6">
    <source>
        <dbReference type="ARBA" id="ARBA00022967"/>
    </source>
</evidence>
<evidence type="ECO:0000256" key="1">
    <source>
        <dbReference type="ARBA" id="ARBA00004202"/>
    </source>
</evidence>
<dbReference type="EMBL" id="AJWZ01007313">
    <property type="protein sequence ID" value="EKC57263.1"/>
    <property type="molecule type" value="Genomic_DNA"/>
</dbReference>
<dbReference type="SUPFAM" id="SSF52540">
    <property type="entry name" value="P-loop containing nucleoside triphosphate hydrolases"/>
    <property type="match status" value="1"/>
</dbReference>
<dbReference type="Gene3D" id="3.40.50.300">
    <property type="entry name" value="P-loop containing nucleotide triphosphate hydrolases"/>
    <property type="match status" value="1"/>
</dbReference>
<gene>
    <name evidence="9" type="ORF">OBE_10623</name>
</gene>
<keyword evidence="6" id="KW-1278">Translocase</keyword>
<dbReference type="PANTHER" id="PTHR43553">
    <property type="entry name" value="HEAVY METAL TRANSPORTER"/>
    <property type="match status" value="1"/>
</dbReference>
<sequence length="174" mass="19259">MEILHIENLNFRYPKAEKDTLHNISLNIGQGDFTVICGATGCGKTTLLKLIKNELAPAGEKSGEILYDGKSIDSLSLRESACAIGFVGQNPDNQIVTDKVWHELSFGLENLGVPQNVIRRRVGEMASYFGIQDWFRKKTDELSGGQKQLLNLASVMVMQPKLLILDEPTSQLDP</sequence>
<keyword evidence="7" id="KW-0472">Membrane</keyword>
<dbReference type="Pfam" id="PF00005">
    <property type="entry name" value="ABC_tran"/>
    <property type="match status" value="1"/>
</dbReference>
<comment type="caution">
    <text evidence="9">The sequence shown here is derived from an EMBL/GenBank/DDBJ whole genome shotgun (WGS) entry which is preliminary data.</text>
</comment>
<dbReference type="GO" id="GO:0005524">
    <property type="term" value="F:ATP binding"/>
    <property type="evidence" value="ECO:0007669"/>
    <property type="project" value="UniProtKB-KW"/>
</dbReference>
<reference evidence="9" key="1">
    <citation type="journal article" date="2013" name="Environ. Microbiol.">
        <title>Microbiota from the distal guts of lean and obese adolescents exhibit partial functional redundancy besides clear differences in community structure.</title>
        <authorList>
            <person name="Ferrer M."/>
            <person name="Ruiz A."/>
            <person name="Lanza F."/>
            <person name="Haange S.B."/>
            <person name="Oberbach A."/>
            <person name="Till H."/>
            <person name="Bargiela R."/>
            <person name="Campoy C."/>
            <person name="Segura M.T."/>
            <person name="Richter M."/>
            <person name="von Bergen M."/>
            <person name="Seifert J."/>
            <person name="Suarez A."/>
        </authorList>
    </citation>
    <scope>NUCLEOTIDE SEQUENCE</scope>
</reference>
<feature type="non-terminal residue" evidence="9">
    <location>
        <position position="174"/>
    </location>
</feature>
<evidence type="ECO:0000256" key="5">
    <source>
        <dbReference type="ARBA" id="ARBA00022840"/>
    </source>
</evidence>
<dbReference type="PROSITE" id="PS00211">
    <property type="entry name" value="ABC_TRANSPORTER_1"/>
    <property type="match status" value="1"/>
</dbReference>
<keyword evidence="2" id="KW-0813">Transport</keyword>
<evidence type="ECO:0000256" key="4">
    <source>
        <dbReference type="ARBA" id="ARBA00022741"/>
    </source>
</evidence>
<dbReference type="GO" id="GO:0016887">
    <property type="term" value="F:ATP hydrolysis activity"/>
    <property type="evidence" value="ECO:0007669"/>
    <property type="project" value="InterPro"/>
</dbReference>
<comment type="subcellular location">
    <subcellularLocation>
        <location evidence="1">Cell membrane</location>
        <topology evidence="1">Peripheral membrane protein</topology>
    </subcellularLocation>
</comment>
<organism evidence="9">
    <name type="scientific">human gut metagenome</name>
    <dbReference type="NCBI Taxonomy" id="408170"/>
    <lineage>
        <taxon>unclassified sequences</taxon>
        <taxon>metagenomes</taxon>
        <taxon>organismal metagenomes</taxon>
    </lineage>
</organism>
<dbReference type="InterPro" id="IPR050095">
    <property type="entry name" value="ECF_ABC_transporter_ATP-bd"/>
</dbReference>
<keyword evidence="3" id="KW-1003">Cell membrane</keyword>
<evidence type="ECO:0000256" key="7">
    <source>
        <dbReference type="ARBA" id="ARBA00023136"/>
    </source>
</evidence>
<dbReference type="AlphaFoldDB" id="K1SI37"/>
<protein>
    <submittedName>
        <fullName evidence="9">Cobalt ABC transporter, ATP-binding protein</fullName>
    </submittedName>
</protein>
<dbReference type="InterPro" id="IPR017871">
    <property type="entry name" value="ABC_transporter-like_CS"/>
</dbReference>
<dbReference type="PANTHER" id="PTHR43553:SF27">
    <property type="entry name" value="ENERGY-COUPLING FACTOR TRANSPORTER ATP-BINDING PROTEIN ECFA2"/>
    <property type="match status" value="1"/>
</dbReference>
<evidence type="ECO:0000313" key="9">
    <source>
        <dbReference type="EMBL" id="EKC57263.1"/>
    </source>
</evidence>
<dbReference type="InterPro" id="IPR003439">
    <property type="entry name" value="ABC_transporter-like_ATP-bd"/>
</dbReference>
<dbReference type="InterPro" id="IPR027417">
    <property type="entry name" value="P-loop_NTPase"/>
</dbReference>
<proteinExistence type="predicted"/>
<dbReference type="InterPro" id="IPR015856">
    <property type="entry name" value="ABC_transpr_CbiO/EcfA_su"/>
</dbReference>
<dbReference type="GO" id="GO:0042626">
    <property type="term" value="F:ATPase-coupled transmembrane transporter activity"/>
    <property type="evidence" value="ECO:0007669"/>
    <property type="project" value="TreeGrafter"/>
</dbReference>
<keyword evidence="5 9" id="KW-0067">ATP-binding</keyword>
<keyword evidence="4" id="KW-0547">Nucleotide-binding</keyword>